<reference evidence="2 4" key="2">
    <citation type="submission" date="2017-06" db="EMBL/GenBank/DDBJ databases">
        <authorList>
            <consortium name="Pathogen Informatics"/>
        </authorList>
    </citation>
    <scope>NUCLEOTIDE SEQUENCE [LARGE SCALE GENOMIC DNA]</scope>
    <source>
        <strain evidence="2 4">NCTC12947</strain>
    </source>
</reference>
<dbReference type="Pfam" id="PF14132">
    <property type="entry name" value="DUF4299"/>
    <property type="match status" value="1"/>
</dbReference>
<dbReference type="RefSeq" id="WP_066431244.1">
    <property type="nucleotide sequence ID" value="NZ_CP014227.1"/>
</dbReference>
<gene>
    <name evidence="1" type="ORF">AXF12_11145</name>
    <name evidence="2" type="ORF">SAMEA44541418_01918</name>
</gene>
<dbReference type="InterPro" id="IPR025387">
    <property type="entry name" value="DUF4299"/>
</dbReference>
<sequence>MGKYFYIENTQAPEVMSPKELLALPSEAFEQYELSEVAEDYEKVMNAPISDFGEMLIGLKGLSGRGFVVSYNQGEATYDVRAFTPATLHDWEGCLAFVKSLANHLGTQVLTDEGDEVRAYDPEHIDYDYRKDIASGIALFEQQEADKEILVYGVYSPVVFNEKYRKALLEAEDRVAYFSHFIQSLQHTDAYDADLNFYEIDGALQGFYSLIAGDAVLLPYTIPPFIDPTRWNIKAEEVKQWNVVLATINPETDRAEIVETITYEQFLAHLPEDKKEELDGAYMRVLLTEEEIRAIAARSEK</sequence>
<reference evidence="1 3" key="1">
    <citation type="submission" date="2016-02" db="EMBL/GenBank/DDBJ databases">
        <authorList>
            <person name="Holder M.E."/>
            <person name="Ajami N.J."/>
            <person name="Petrosino J.F."/>
        </authorList>
    </citation>
    <scope>NUCLEOTIDE SEQUENCE [LARGE SCALE GENOMIC DNA]</scope>
    <source>
        <strain evidence="1 3">CCUG 32990</strain>
    </source>
</reference>
<protein>
    <recommendedName>
        <fullName evidence="5">DUF4299 domain-containing protein</fullName>
    </recommendedName>
</protein>
<dbReference type="Proteomes" id="UP000065822">
    <property type="component" value="Chromosome"/>
</dbReference>
<keyword evidence="3" id="KW-1185">Reference proteome</keyword>
<name>A0AAX2GZU0_9FLAO</name>
<evidence type="ECO:0000313" key="2">
    <source>
        <dbReference type="EMBL" id="SNV14795.1"/>
    </source>
</evidence>
<dbReference type="EMBL" id="CP014227">
    <property type="protein sequence ID" value="AMD86012.1"/>
    <property type="molecule type" value="Genomic_DNA"/>
</dbReference>
<organism evidence="2 4">
    <name type="scientific">Capnocytophaga haemolytica</name>
    <dbReference type="NCBI Taxonomy" id="45243"/>
    <lineage>
        <taxon>Bacteria</taxon>
        <taxon>Pseudomonadati</taxon>
        <taxon>Bacteroidota</taxon>
        <taxon>Flavobacteriia</taxon>
        <taxon>Flavobacteriales</taxon>
        <taxon>Flavobacteriaceae</taxon>
        <taxon>Capnocytophaga</taxon>
    </lineage>
</organism>
<evidence type="ECO:0000313" key="1">
    <source>
        <dbReference type="EMBL" id="AMD86012.1"/>
    </source>
</evidence>
<accession>A0AAX2GZU0</accession>
<evidence type="ECO:0000313" key="3">
    <source>
        <dbReference type="Proteomes" id="UP000065822"/>
    </source>
</evidence>
<dbReference type="Proteomes" id="UP000215539">
    <property type="component" value="Chromosome 1"/>
</dbReference>
<dbReference type="AlphaFoldDB" id="A0AAX2GZU0"/>
<evidence type="ECO:0008006" key="5">
    <source>
        <dbReference type="Google" id="ProtNLM"/>
    </source>
</evidence>
<dbReference type="KEGG" id="chg:AXF12_11145"/>
<evidence type="ECO:0000313" key="4">
    <source>
        <dbReference type="Proteomes" id="UP000215539"/>
    </source>
</evidence>
<dbReference type="EMBL" id="LT906449">
    <property type="protein sequence ID" value="SNV14795.1"/>
    <property type="molecule type" value="Genomic_DNA"/>
</dbReference>
<proteinExistence type="predicted"/>